<dbReference type="OrthoDB" id="2507701at2759"/>
<evidence type="ECO:0000313" key="2">
    <source>
        <dbReference type="EMBL" id="MBW0460900.1"/>
    </source>
</evidence>
<feature type="region of interest" description="Disordered" evidence="1">
    <location>
        <begin position="297"/>
        <end position="345"/>
    </location>
</feature>
<feature type="compositionally biased region" description="Low complexity" evidence="1">
    <location>
        <begin position="336"/>
        <end position="345"/>
    </location>
</feature>
<sequence length="428" mass="49199">MGFPKTICTCHKLGCYNQYYEDLNNIVQHGIPMSDPAWKTHQLELLKLRRPQPLVDKMFLAQNSENPTQKTPGFSQIEQICCHNDERNLLLDTKKYENKTFKLIDSHAFKFLVQVWGLYLKNGISRDSIKKFLLSEREKITSLGEKFNFDGVSIAKEIPLSIETIFAQLGISMDFEEKIFCPEVFSLYDLTATGHINKHFTSEFIQPFPSSIIKLGPLARKECGSLLFKTDDKNDFPLQKPICTFTYQSFQKWSASHMWIPGFEKLLNAHNTHNSQTDPKVISDIWLSKIWKKSTSSPHSKQAFTNRPGNLARIQPPTSQRHKGSSEVSRTKSDQTSSFRYSRRSQTTTSTIINLLPFTHGSDSLVPSDLSSDDNKYLSPMGDETPRFKKDKLEVLQKFINQTKVPSWFSCLPRKFGFKNFQTLKAEK</sequence>
<name>A0A9Q3GB20_9BASI</name>
<organism evidence="2 3">
    <name type="scientific">Austropuccinia psidii MF-1</name>
    <dbReference type="NCBI Taxonomy" id="1389203"/>
    <lineage>
        <taxon>Eukaryota</taxon>
        <taxon>Fungi</taxon>
        <taxon>Dikarya</taxon>
        <taxon>Basidiomycota</taxon>
        <taxon>Pucciniomycotina</taxon>
        <taxon>Pucciniomycetes</taxon>
        <taxon>Pucciniales</taxon>
        <taxon>Sphaerophragmiaceae</taxon>
        <taxon>Austropuccinia</taxon>
    </lineage>
</organism>
<evidence type="ECO:0000256" key="1">
    <source>
        <dbReference type="SAM" id="MobiDB-lite"/>
    </source>
</evidence>
<dbReference type="EMBL" id="AVOT02000073">
    <property type="protein sequence ID" value="MBW0460900.1"/>
    <property type="molecule type" value="Genomic_DNA"/>
</dbReference>
<dbReference type="AlphaFoldDB" id="A0A9Q3GB20"/>
<accession>A0A9Q3GB20</accession>
<proteinExistence type="predicted"/>
<dbReference type="Proteomes" id="UP000765509">
    <property type="component" value="Unassembled WGS sequence"/>
</dbReference>
<protein>
    <submittedName>
        <fullName evidence="2">Uncharacterized protein</fullName>
    </submittedName>
</protein>
<comment type="caution">
    <text evidence="2">The sequence shown here is derived from an EMBL/GenBank/DDBJ whole genome shotgun (WGS) entry which is preliminary data.</text>
</comment>
<evidence type="ECO:0000313" key="3">
    <source>
        <dbReference type="Proteomes" id="UP000765509"/>
    </source>
</evidence>
<keyword evidence="3" id="KW-1185">Reference proteome</keyword>
<feature type="compositionally biased region" description="Polar residues" evidence="1">
    <location>
        <begin position="297"/>
        <end position="308"/>
    </location>
</feature>
<reference evidence="2" key="1">
    <citation type="submission" date="2021-03" db="EMBL/GenBank/DDBJ databases">
        <title>Draft genome sequence of rust myrtle Austropuccinia psidii MF-1, a brazilian biotype.</title>
        <authorList>
            <person name="Quecine M.C."/>
            <person name="Pachon D.M.R."/>
            <person name="Bonatelli M.L."/>
            <person name="Correr F.H."/>
            <person name="Franceschini L.M."/>
            <person name="Leite T.F."/>
            <person name="Margarido G.R.A."/>
            <person name="Almeida C.A."/>
            <person name="Ferrarezi J.A."/>
            <person name="Labate C.A."/>
        </authorList>
    </citation>
    <scope>NUCLEOTIDE SEQUENCE</scope>
    <source>
        <strain evidence="2">MF-1</strain>
    </source>
</reference>
<gene>
    <name evidence="2" type="ORF">O181_000615</name>
</gene>